<dbReference type="FunFam" id="3.40.50.300:FF:001573">
    <property type="entry name" value="Carbon monoxide dehydrogenase accessory protein CooC"/>
    <property type="match status" value="1"/>
</dbReference>
<dbReference type="GO" id="GO:0009898">
    <property type="term" value="C:cytoplasmic side of plasma membrane"/>
    <property type="evidence" value="ECO:0007669"/>
    <property type="project" value="TreeGrafter"/>
</dbReference>
<dbReference type="GO" id="GO:0005524">
    <property type="term" value="F:ATP binding"/>
    <property type="evidence" value="ECO:0007669"/>
    <property type="project" value="UniProtKB-KW"/>
</dbReference>
<dbReference type="InterPro" id="IPR050625">
    <property type="entry name" value="ParA/MinD_ATPase"/>
</dbReference>
<proteinExistence type="predicted"/>
<dbReference type="InterPro" id="IPR014433">
    <property type="entry name" value="CooC"/>
</dbReference>
<sequence length="267" mass="29307">MKIAIVGKGGVGKTTVAGTLARMLANDGYKVMAIDADPDANLASALGCKAEVAREITPIADMKDFIRERTGAGEGYGVMFKLNPKVDDIPDKFSRDVEGVKFLVMGSLDTGGAGCLCPENVVLRRFLEEVLEYRDETVILDMEAGLEHLGRGTARAVDLLVIIVEPGQRSIETARAIMKLARDLGIQSMRLVMNKVVDEADAGLLTRNFPEDQILGYVSYDRELMKLDRDGIAPYDHYKDTDARFFQEMKAIKEKVIDLITSGSRVT</sequence>
<dbReference type="InterPro" id="IPR027417">
    <property type="entry name" value="P-loop_NTPase"/>
</dbReference>
<accession>A0A419ESD4</accession>
<evidence type="ECO:0000256" key="2">
    <source>
        <dbReference type="ARBA" id="ARBA00022840"/>
    </source>
</evidence>
<dbReference type="GO" id="GO:0005829">
    <property type="term" value="C:cytosol"/>
    <property type="evidence" value="ECO:0007669"/>
    <property type="project" value="TreeGrafter"/>
</dbReference>
<dbReference type="GO" id="GO:0051782">
    <property type="term" value="P:negative regulation of cell division"/>
    <property type="evidence" value="ECO:0007669"/>
    <property type="project" value="TreeGrafter"/>
</dbReference>
<name>A0A419ESD4_9BACT</name>
<dbReference type="InterPro" id="IPR002586">
    <property type="entry name" value="CobQ/CobB/MinD/ParA_Nub-bd_dom"/>
</dbReference>
<evidence type="ECO:0000256" key="1">
    <source>
        <dbReference type="ARBA" id="ARBA00022741"/>
    </source>
</evidence>
<dbReference type="PANTHER" id="PTHR43384:SF6">
    <property type="entry name" value="SEPTUM SITE-DETERMINING PROTEIN MIND HOMOLOG, CHLOROPLASTIC"/>
    <property type="match status" value="1"/>
</dbReference>
<evidence type="ECO:0000313" key="4">
    <source>
        <dbReference type="EMBL" id="RJP66425.1"/>
    </source>
</evidence>
<evidence type="ECO:0000313" key="5">
    <source>
        <dbReference type="Proteomes" id="UP000285961"/>
    </source>
</evidence>
<feature type="domain" description="CobQ/CobB/MinD/ParA nucleotide binding" evidence="3">
    <location>
        <begin position="5"/>
        <end position="231"/>
    </location>
</feature>
<dbReference type="EMBL" id="QZKI01000116">
    <property type="protein sequence ID" value="RJP66425.1"/>
    <property type="molecule type" value="Genomic_DNA"/>
</dbReference>
<keyword evidence="1" id="KW-0547">Nucleotide-binding</keyword>
<dbReference type="PIRSF" id="PIRSF005647">
    <property type="entry name" value="CooC"/>
    <property type="match status" value="1"/>
</dbReference>
<dbReference type="Proteomes" id="UP000285961">
    <property type="component" value="Unassembled WGS sequence"/>
</dbReference>
<keyword evidence="2" id="KW-0067">ATP-binding</keyword>
<gene>
    <name evidence="4" type="ORF">C4532_16035</name>
</gene>
<dbReference type="AlphaFoldDB" id="A0A419ESD4"/>
<dbReference type="PANTHER" id="PTHR43384">
    <property type="entry name" value="SEPTUM SITE-DETERMINING PROTEIN MIND HOMOLOG, CHLOROPLASTIC-RELATED"/>
    <property type="match status" value="1"/>
</dbReference>
<protein>
    <submittedName>
        <fullName evidence="4">Carbon monoxide dehydrogenase</fullName>
    </submittedName>
</protein>
<organism evidence="4 5">
    <name type="scientific">Candidatus Abyssobacteria bacterium SURF_17</name>
    <dbReference type="NCBI Taxonomy" id="2093361"/>
    <lineage>
        <taxon>Bacteria</taxon>
        <taxon>Pseudomonadati</taxon>
        <taxon>Candidatus Hydrogenedentota</taxon>
        <taxon>Candidatus Abyssobacteria</taxon>
    </lineage>
</organism>
<dbReference type="Gene3D" id="3.40.50.300">
    <property type="entry name" value="P-loop containing nucleotide triphosphate hydrolases"/>
    <property type="match status" value="1"/>
</dbReference>
<dbReference type="GO" id="GO:0016887">
    <property type="term" value="F:ATP hydrolysis activity"/>
    <property type="evidence" value="ECO:0007669"/>
    <property type="project" value="TreeGrafter"/>
</dbReference>
<comment type="caution">
    <text evidence="4">The sequence shown here is derived from an EMBL/GenBank/DDBJ whole genome shotgun (WGS) entry which is preliminary data.</text>
</comment>
<reference evidence="4 5" key="1">
    <citation type="journal article" date="2017" name="ISME J.">
        <title>Energy and carbon metabolisms in a deep terrestrial subsurface fluid microbial community.</title>
        <authorList>
            <person name="Momper L."/>
            <person name="Jungbluth S.P."/>
            <person name="Lee M.D."/>
            <person name="Amend J.P."/>
        </authorList>
    </citation>
    <scope>NUCLEOTIDE SEQUENCE [LARGE SCALE GENOMIC DNA]</scope>
    <source>
        <strain evidence="4">SURF_17</strain>
    </source>
</reference>
<dbReference type="CDD" id="cd02034">
    <property type="entry name" value="CooC1"/>
    <property type="match status" value="1"/>
</dbReference>
<dbReference type="Pfam" id="PF01656">
    <property type="entry name" value="CbiA"/>
    <property type="match status" value="1"/>
</dbReference>
<dbReference type="SUPFAM" id="SSF52540">
    <property type="entry name" value="P-loop containing nucleoside triphosphate hydrolases"/>
    <property type="match status" value="1"/>
</dbReference>
<evidence type="ECO:0000259" key="3">
    <source>
        <dbReference type="Pfam" id="PF01656"/>
    </source>
</evidence>